<accession>A0AAU7APS4</accession>
<dbReference type="PROSITE" id="PS50931">
    <property type="entry name" value="HTH_LYSR"/>
    <property type="match status" value="1"/>
</dbReference>
<dbReference type="InterPro" id="IPR000847">
    <property type="entry name" value="LysR_HTH_N"/>
</dbReference>
<evidence type="ECO:0000256" key="3">
    <source>
        <dbReference type="ARBA" id="ARBA00023125"/>
    </source>
</evidence>
<dbReference type="Gene3D" id="1.10.10.10">
    <property type="entry name" value="Winged helix-like DNA-binding domain superfamily/Winged helix DNA-binding domain"/>
    <property type="match status" value="1"/>
</dbReference>
<evidence type="ECO:0000256" key="1">
    <source>
        <dbReference type="ARBA" id="ARBA00009437"/>
    </source>
</evidence>
<dbReference type="InterPro" id="IPR036390">
    <property type="entry name" value="WH_DNA-bd_sf"/>
</dbReference>
<keyword evidence="2" id="KW-0805">Transcription regulation</keyword>
<dbReference type="InterPro" id="IPR005119">
    <property type="entry name" value="LysR_subst-bd"/>
</dbReference>
<dbReference type="SUPFAM" id="SSF46785">
    <property type="entry name" value="Winged helix' DNA-binding domain"/>
    <property type="match status" value="1"/>
</dbReference>
<name>A0AAU7APS4_9ACTN</name>
<dbReference type="PANTHER" id="PTHR30346">
    <property type="entry name" value="TRANSCRIPTIONAL DUAL REGULATOR HCAR-RELATED"/>
    <property type="match status" value="1"/>
</dbReference>
<dbReference type="SUPFAM" id="SSF53850">
    <property type="entry name" value="Periplasmic binding protein-like II"/>
    <property type="match status" value="1"/>
</dbReference>
<evidence type="ECO:0000256" key="4">
    <source>
        <dbReference type="ARBA" id="ARBA00023163"/>
    </source>
</evidence>
<feature type="domain" description="HTH lysR-type" evidence="5">
    <location>
        <begin position="2"/>
        <end position="59"/>
    </location>
</feature>
<protein>
    <submittedName>
        <fullName evidence="6">HTH-type transcriptional regulator MetR</fullName>
    </submittedName>
</protein>
<dbReference type="GO" id="GO:0003700">
    <property type="term" value="F:DNA-binding transcription factor activity"/>
    <property type="evidence" value="ECO:0007669"/>
    <property type="project" value="InterPro"/>
</dbReference>
<dbReference type="EMBL" id="CP114014">
    <property type="protein sequence ID" value="XAY03631.1"/>
    <property type="molecule type" value="Genomic_DNA"/>
</dbReference>
<dbReference type="AlphaFoldDB" id="A0AAU7APS4"/>
<dbReference type="KEGG" id="parq:DSM112329_00451"/>
<comment type="similarity">
    <text evidence="1">Belongs to the LysR transcriptional regulatory family.</text>
</comment>
<dbReference type="Gene3D" id="3.40.190.10">
    <property type="entry name" value="Periplasmic binding protein-like II"/>
    <property type="match status" value="2"/>
</dbReference>
<dbReference type="RefSeq" id="WP_354700187.1">
    <property type="nucleotide sequence ID" value="NZ_CP114014.1"/>
</dbReference>
<dbReference type="PANTHER" id="PTHR30346:SF29">
    <property type="entry name" value="LYSR SUBSTRATE-BINDING"/>
    <property type="match status" value="1"/>
</dbReference>
<organism evidence="6">
    <name type="scientific">Paraconexibacter sp. AEG42_29</name>
    <dbReference type="NCBI Taxonomy" id="2997339"/>
    <lineage>
        <taxon>Bacteria</taxon>
        <taxon>Bacillati</taxon>
        <taxon>Actinomycetota</taxon>
        <taxon>Thermoleophilia</taxon>
        <taxon>Solirubrobacterales</taxon>
        <taxon>Paraconexibacteraceae</taxon>
        <taxon>Paraconexibacter</taxon>
    </lineage>
</organism>
<dbReference type="Pfam" id="PF03466">
    <property type="entry name" value="LysR_substrate"/>
    <property type="match status" value="1"/>
</dbReference>
<dbReference type="GO" id="GO:0032993">
    <property type="term" value="C:protein-DNA complex"/>
    <property type="evidence" value="ECO:0007669"/>
    <property type="project" value="TreeGrafter"/>
</dbReference>
<sequence>MLDLGRLRMLRELEAVGTVAGTAAALGYTPSAVSQQLAVLEREAGARLLAKAGRGVRLTDAGRLLARHAGILLAAAEEAEADLQRAAHTVAGTIRIAGFQTAMLQVVIPASAAVGRAHPDVHVELVEAEVEEALPGLRRGRLDVLIQDEYDGLPRERHADLHRETLLREEVRLILPAGHPLARTRRRPSLAAFAGETWCAAQPGTAHHAMVLGTCRALGGFEPTVRHTTNDLLVLLELVRTIGAITLLPDLIRTGNDTSVVARTPAEGAIRRDVQALTRRTGAHRPALVAVREALVTAAHAAAGSPGRAATARRGP</sequence>
<dbReference type="InterPro" id="IPR036388">
    <property type="entry name" value="WH-like_DNA-bd_sf"/>
</dbReference>
<keyword evidence="3" id="KW-0238">DNA-binding</keyword>
<dbReference type="GO" id="GO:0003677">
    <property type="term" value="F:DNA binding"/>
    <property type="evidence" value="ECO:0007669"/>
    <property type="project" value="UniProtKB-KW"/>
</dbReference>
<evidence type="ECO:0000259" key="5">
    <source>
        <dbReference type="PROSITE" id="PS50931"/>
    </source>
</evidence>
<keyword evidence="4" id="KW-0804">Transcription</keyword>
<dbReference type="Pfam" id="PF00126">
    <property type="entry name" value="HTH_1"/>
    <property type="match status" value="1"/>
</dbReference>
<evidence type="ECO:0000313" key="6">
    <source>
        <dbReference type="EMBL" id="XAY03631.1"/>
    </source>
</evidence>
<gene>
    <name evidence="6" type="primary">metR</name>
    <name evidence="6" type="ORF">DSM112329_00451</name>
</gene>
<evidence type="ECO:0000256" key="2">
    <source>
        <dbReference type="ARBA" id="ARBA00023015"/>
    </source>
</evidence>
<proteinExistence type="inferred from homology"/>
<reference evidence="6" key="1">
    <citation type="submission" date="2022-12" db="EMBL/GenBank/DDBJ databases">
        <title>Paraconexibacter alkalitolerans sp. nov. and Baekduia alba sp. nov., isolated from soil and emended description of the genera Paraconexibacter (Chun et al., 2020) and Baekduia (An et al., 2020).</title>
        <authorList>
            <person name="Vieira S."/>
            <person name="Huber K.J."/>
            <person name="Geppert A."/>
            <person name="Wolf J."/>
            <person name="Neumann-Schaal M."/>
            <person name="Muesken M."/>
            <person name="Overmann J."/>
        </authorList>
    </citation>
    <scope>NUCLEOTIDE SEQUENCE</scope>
    <source>
        <strain evidence="6">AEG42_29</strain>
    </source>
</reference>